<evidence type="ECO:0000313" key="1">
    <source>
        <dbReference type="EMBL" id="KAF7270722.1"/>
    </source>
</evidence>
<accession>A0A834HXJ5</accession>
<sequence length="145" mass="16372">MLNTIFSFSSRMEVKPQDLVWRCREKNNSRAPQALEGKYSSAKQWRRNGWKLYATKLDRVLSQEVAERVDVQLVAGGSGYIRHGNNTSAMKHVVLAKSNKRDISSFQGGSLVGGESLRRKSIIANNLARFIGRSVFSVKWFFGFG</sequence>
<gene>
    <name evidence="1" type="ORF">GWI33_016305</name>
</gene>
<organism evidence="1 2">
    <name type="scientific">Rhynchophorus ferrugineus</name>
    <name type="common">Red palm weevil</name>
    <name type="synonym">Curculio ferrugineus</name>
    <dbReference type="NCBI Taxonomy" id="354439"/>
    <lineage>
        <taxon>Eukaryota</taxon>
        <taxon>Metazoa</taxon>
        <taxon>Ecdysozoa</taxon>
        <taxon>Arthropoda</taxon>
        <taxon>Hexapoda</taxon>
        <taxon>Insecta</taxon>
        <taxon>Pterygota</taxon>
        <taxon>Neoptera</taxon>
        <taxon>Endopterygota</taxon>
        <taxon>Coleoptera</taxon>
        <taxon>Polyphaga</taxon>
        <taxon>Cucujiformia</taxon>
        <taxon>Curculionidae</taxon>
        <taxon>Dryophthorinae</taxon>
        <taxon>Rhynchophorus</taxon>
    </lineage>
</organism>
<keyword evidence="2" id="KW-1185">Reference proteome</keyword>
<dbReference type="EMBL" id="JAACXV010014065">
    <property type="protein sequence ID" value="KAF7270722.1"/>
    <property type="molecule type" value="Genomic_DNA"/>
</dbReference>
<name>A0A834HXJ5_RHYFE</name>
<dbReference type="AlphaFoldDB" id="A0A834HXJ5"/>
<reference evidence="1" key="1">
    <citation type="submission" date="2020-08" db="EMBL/GenBank/DDBJ databases">
        <title>Genome sequencing and assembly of the red palm weevil Rhynchophorus ferrugineus.</title>
        <authorList>
            <person name="Dias G.B."/>
            <person name="Bergman C.M."/>
            <person name="Manee M."/>
        </authorList>
    </citation>
    <scope>NUCLEOTIDE SEQUENCE</scope>
    <source>
        <strain evidence="1">AA-2017</strain>
        <tissue evidence="1">Whole larva</tissue>
    </source>
</reference>
<comment type="caution">
    <text evidence="1">The sequence shown here is derived from an EMBL/GenBank/DDBJ whole genome shotgun (WGS) entry which is preliminary data.</text>
</comment>
<evidence type="ECO:0000313" key="2">
    <source>
        <dbReference type="Proteomes" id="UP000625711"/>
    </source>
</evidence>
<proteinExistence type="predicted"/>
<dbReference type="Proteomes" id="UP000625711">
    <property type="component" value="Unassembled WGS sequence"/>
</dbReference>
<protein>
    <submittedName>
        <fullName evidence="1">Uncharacterized protein</fullName>
    </submittedName>
</protein>